<comment type="caution">
    <text evidence="2">The sequence shown here is derived from an EMBL/GenBank/DDBJ whole genome shotgun (WGS) entry which is preliminary data.</text>
</comment>
<proteinExistence type="predicted"/>
<feature type="domain" description="N-acetyltransferase" evidence="1">
    <location>
        <begin position="5"/>
        <end position="165"/>
    </location>
</feature>
<organism evidence="2 3">
    <name type="scientific">Alloyangia mangrovi</name>
    <dbReference type="NCBI Taxonomy" id="1779329"/>
    <lineage>
        <taxon>Bacteria</taxon>
        <taxon>Pseudomonadati</taxon>
        <taxon>Pseudomonadota</taxon>
        <taxon>Alphaproteobacteria</taxon>
        <taxon>Rhodobacterales</taxon>
        <taxon>Roseobacteraceae</taxon>
        <taxon>Alloyangia</taxon>
    </lineage>
</organism>
<sequence length="167" mass="18250">MSETLELRAYAPADSEALWQMLEPVFRAGDTYAIDADISREAAIAYWTGPERHVFVVSDGARLLGTYYIVRNQKGGGSHVCNCGYVTAAEARGRGVARQMLAHSLEIAPQLGFRAMQFNFVVSTNTRAVDTWLRAGFEIVGRLPGAFHHPTQGDVDALVLYKTLAGS</sequence>
<dbReference type="SUPFAM" id="SSF55729">
    <property type="entry name" value="Acyl-CoA N-acyltransferases (Nat)"/>
    <property type="match status" value="1"/>
</dbReference>
<dbReference type="EMBL" id="NTHN02000042">
    <property type="protein sequence ID" value="MCT4372320.1"/>
    <property type="molecule type" value="Genomic_DNA"/>
</dbReference>
<dbReference type="Proteomes" id="UP000217448">
    <property type="component" value="Unassembled WGS sequence"/>
</dbReference>
<dbReference type="InterPro" id="IPR016181">
    <property type="entry name" value="Acyl_CoA_acyltransferase"/>
</dbReference>
<protein>
    <submittedName>
        <fullName evidence="2">GNAT family N-acetyltransferase</fullName>
    </submittedName>
</protein>
<keyword evidence="3" id="KW-1185">Reference proteome</keyword>
<gene>
    <name evidence="2" type="ORF">CLG85_019165</name>
</gene>
<reference evidence="3" key="1">
    <citation type="submission" date="2023-07" db="EMBL/GenBank/DDBJ databases">
        <title>Yangia mangrovi SAOS 153D genome.</title>
        <authorList>
            <person name="Verma A."/>
            <person name="Pal Y."/>
            <person name="Sundharam S."/>
            <person name="Bisht B."/>
            <person name="Srinivasan K."/>
        </authorList>
    </citation>
    <scope>NUCLEOTIDE SEQUENCE [LARGE SCALE GENOMIC DNA]</scope>
    <source>
        <strain evidence="3">SAOS 153D</strain>
    </source>
</reference>
<dbReference type="PANTHER" id="PTHR43138:SF1">
    <property type="entry name" value="N-ACETYLTRANSFERASE ACA1"/>
    <property type="match status" value="1"/>
</dbReference>
<dbReference type="PANTHER" id="PTHR43138">
    <property type="entry name" value="ACETYLTRANSFERASE, GNAT FAMILY"/>
    <property type="match status" value="1"/>
</dbReference>
<dbReference type="PROSITE" id="PS51186">
    <property type="entry name" value="GNAT"/>
    <property type="match status" value="1"/>
</dbReference>
<dbReference type="Pfam" id="PF00583">
    <property type="entry name" value="Acetyltransf_1"/>
    <property type="match status" value="1"/>
</dbReference>
<dbReference type="Gene3D" id="3.40.630.30">
    <property type="match status" value="1"/>
</dbReference>
<dbReference type="InterPro" id="IPR000182">
    <property type="entry name" value="GNAT_dom"/>
</dbReference>
<name>A0ABT2KQ15_9RHOB</name>
<dbReference type="InterPro" id="IPR052742">
    <property type="entry name" value="Mito_N-acetyltransferase"/>
</dbReference>
<evidence type="ECO:0000313" key="3">
    <source>
        <dbReference type="Proteomes" id="UP000217448"/>
    </source>
</evidence>
<dbReference type="CDD" id="cd04301">
    <property type="entry name" value="NAT_SF"/>
    <property type="match status" value="1"/>
</dbReference>
<accession>A0ABT2KQ15</accession>
<dbReference type="RefSeq" id="WP_141244503.1">
    <property type="nucleotide sequence ID" value="NZ_NTHN02000042.1"/>
</dbReference>
<evidence type="ECO:0000313" key="2">
    <source>
        <dbReference type="EMBL" id="MCT4372320.1"/>
    </source>
</evidence>
<evidence type="ECO:0000259" key="1">
    <source>
        <dbReference type="PROSITE" id="PS51186"/>
    </source>
</evidence>